<dbReference type="EMBL" id="CP003255">
    <property type="protein sequence ID" value="AGA56888.1"/>
    <property type="molecule type" value="Genomic_DNA"/>
</dbReference>
<keyword evidence="6" id="KW-1185">Reference proteome</keyword>
<proteinExistence type="predicted"/>
<dbReference type="OrthoDB" id="9789070at2"/>
<dbReference type="KEGG" id="tco:Theco_1918"/>
<sequence>MLKLRDEQLTLWDTILPEEIRKLPAELAIIDELLDDESFLQPFMEKHPTKTKMGRPTYPIEKYLRLMVLKRKYNLGYESLIKEVGDSITWRLFCRIAIDEPMPDPSTLIYARKRYGDEVVEQLNEALLHKLKEKAVLKHRKLRTDTTVVESDIHHPTDATLLQDGVKVITHLVRKIRQVASHAAQGFEDRTAEIKEKILSIAKVLRRRSRESWEEVDRITESVIEVTEAVVEQANAVVAKIRETGKRMAQQSKGRLQTAITLTGQLIRQAKQVVSGTRVIPDRIVSFFDPEARPIKKGKLAKGTEFGYKVRIDETESGFITGYAVYNGNPADDELLIPAVKAHIETFGVAPTAVATDRGFSSKKNESAVTALGVKRASLPRKGKKGQARTEHENQPWFKDLQRYRAAGEARISLLKRKYGLGRSRYRGLVGSKSWVGFGILTHNLDRAAKMLAKAAK</sequence>
<evidence type="ECO:0000313" key="3">
    <source>
        <dbReference type="EMBL" id="AGA56585.1"/>
    </source>
</evidence>
<dbReference type="PANTHER" id="PTHR33803:SF3">
    <property type="entry name" value="BLL1974 PROTEIN"/>
    <property type="match status" value="1"/>
</dbReference>
<dbReference type="Proteomes" id="UP000010795">
    <property type="component" value="Chromosome"/>
</dbReference>
<evidence type="ECO:0000259" key="2">
    <source>
        <dbReference type="Pfam" id="PF05598"/>
    </source>
</evidence>
<reference evidence="4" key="2">
    <citation type="submission" date="2012-01" db="EMBL/GenBank/DDBJ databases">
        <title>Complete sequence of chromosome of Thermobacillus composti KWC4.</title>
        <authorList>
            <consortium name="US DOE Joint Genome Institute"/>
            <person name="Lucas S."/>
            <person name="Han J."/>
            <person name="Lapidus A."/>
            <person name="Cheng J.-F."/>
            <person name="Goodwin L."/>
            <person name="Pitluck S."/>
            <person name="Peters L."/>
            <person name="Ovchinnikova G."/>
            <person name="Teshima H."/>
            <person name="Detter J.C."/>
            <person name="Han C."/>
            <person name="Tapia R."/>
            <person name="Land M."/>
            <person name="Hauser L."/>
            <person name="Kyrpides N."/>
            <person name="Ivanova N."/>
            <person name="Pagani I."/>
            <person name="Anderson I."/>
            <person name="Woyke T."/>
        </authorList>
    </citation>
    <scope>NUCLEOTIDE SEQUENCE</scope>
    <source>
        <strain evidence="4">KWC4</strain>
    </source>
</reference>
<dbReference type="RefSeq" id="WP_015253349.1">
    <property type="nucleotide sequence ID" value="NC_019897.1"/>
</dbReference>
<evidence type="ECO:0000313" key="4">
    <source>
        <dbReference type="EMBL" id="AGA56888.1"/>
    </source>
</evidence>
<dbReference type="STRING" id="717605.Theco_0359"/>
<reference evidence="6" key="1">
    <citation type="submission" date="2012-01" db="EMBL/GenBank/DDBJ databases">
        <title>Complete sequence of chromosome of Thermobacillus composti KWC4.</title>
        <authorList>
            <person name="Lucas S."/>
            <person name="Han J."/>
            <person name="Lapidus A."/>
            <person name="Cheng J.-F."/>
            <person name="Goodwin L."/>
            <person name="Pitluck S."/>
            <person name="Peters L."/>
            <person name="Ovchinnikova G."/>
            <person name="Teshima H."/>
            <person name="Detter J.C."/>
            <person name="Han C."/>
            <person name="Tapia R."/>
            <person name="Land M."/>
            <person name="Hauser L."/>
            <person name="Kyrpides N."/>
            <person name="Ivanova N."/>
            <person name="Pagani I."/>
            <person name="Anderson I."/>
            <person name="Woyke T."/>
        </authorList>
    </citation>
    <scope>NUCLEOTIDE SEQUENCE [LARGE SCALE GENOMIC DNA]</scope>
    <source>
        <strain evidence="6">DSM 18247 / JCM 13945 / KWC4</strain>
    </source>
</reference>
<dbReference type="Pfam" id="PF01609">
    <property type="entry name" value="DDE_Tnp_1"/>
    <property type="match status" value="1"/>
</dbReference>
<feature type="domain" description="Transposase InsH N-terminal" evidence="2">
    <location>
        <begin position="25"/>
        <end position="114"/>
    </location>
</feature>
<name>G4EF48_THECK</name>
<dbReference type="InterPro" id="IPR002559">
    <property type="entry name" value="Transposase_11"/>
</dbReference>
<organism evidence="4 6">
    <name type="scientific">Thermobacillus composti (strain DSM 18247 / JCM 13945 / KWC4)</name>
    <dbReference type="NCBI Taxonomy" id="717605"/>
    <lineage>
        <taxon>Bacteria</taxon>
        <taxon>Bacillati</taxon>
        <taxon>Bacillota</taxon>
        <taxon>Bacilli</taxon>
        <taxon>Bacillales</taxon>
        <taxon>Paenibacillaceae</taxon>
        <taxon>Thermobacillus</taxon>
    </lineage>
</organism>
<dbReference type="PANTHER" id="PTHR33803">
    <property type="entry name" value="IS1478 TRANSPOSASE"/>
    <property type="match status" value="1"/>
</dbReference>
<dbReference type="GO" id="GO:0006313">
    <property type="term" value="P:DNA transposition"/>
    <property type="evidence" value="ECO:0007669"/>
    <property type="project" value="InterPro"/>
</dbReference>
<gene>
    <name evidence="3" type="ordered locus">Theco_0359</name>
    <name evidence="4" type="ordered locus">Theco_0679</name>
    <name evidence="5" type="ordered locus">Theco_1918</name>
</gene>
<dbReference type="eggNOG" id="COG3039">
    <property type="taxonomic scope" value="Bacteria"/>
</dbReference>
<dbReference type="NCBIfam" id="NF033593">
    <property type="entry name" value="transpos_ISNCY_1"/>
    <property type="match status" value="1"/>
</dbReference>
<dbReference type="EMBL" id="CP003255">
    <property type="protein sequence ID" value="AGA56585.1"/>
    <property type="molecule type" value="Genomic_DNA"/>
</dbReference>
<protein>
    <submittedName>
        <fullName evidence="4">Transposase family protein</fullName>
    </submittedName>
</protein>
<dbReference type="InterPro" id="IPR008490">
    <property type="entry name" value="Transposase_InsH_N"/>
</dbReference>
<evidence type="ECO:0000259" key="1">
    <source>
        <dbReference type="Pfam" id="PF01609"/>
    </source>
</evidence>
<dbReference type="GO" id="GO:0003677">
    <property type="term" value="F:DNA binding"/>
    <property type="evidence" value="ECO:0007669"/>
    <property type="project" value="InterPro"/>
</dbReference>
<feature type="domain" description="Transposase IS4-like" evidence="1">
    <location>
        <begin position="314"/>
        <end position="445"/>
    </location>
</feature>
<dbReference type="GO" id="GO:0004803">
    <property type="term" value="F:transposase activity"/>
    <property type="evidence" value="ECO:0007669"/>
    <property type="project" value="InterPro"/>
</dbReference>
<accession>G4EF48</accession>
<dbReference type="EMBL" id="CP003255">
    <property type="protein sequence ID" value="AGA58047.1"/>
    <property type="molecule type" value="Genomic_DNA"/>
</dbReference>
<evidence type="ECO:0000313" key="6">
    <source>
        <dbReference type="Proteomes" id="UP000010795"/>
    </source>
</evidence>
<evidence type="ECO:0000313" key="5">
    <source>
        <dbReference type="EMBL" id="AGA58047.1"/>
    </source>
</evidence>
<dbReference type="KEGG" id="tco:Theco_0359"/>
<dbReference type="HOGENOM" id="CLU_055271_0_0_9"/>
<dbReference type="KEGG" id="tco:Theco_0679"/>
<dbReference type="Pfam" id="PF05598">
    <property type="entry name" value="DUF772"/>
    <property type="match status" value="1"/>
</dbReference>
<dbReference type="AlphaFoldDB" id="G4EF48"/>